<feature type="domain" description="FAD/NAD(P)-binding" evidence="2">
    <location>
        <begin position="5"/>
        <end position="289"/>
    </location>
</feature>
<keyword evidence="1" id="KW-0560">Oxidoreductase</keyword>
<dbReference type="InterPro" id="IPR023753">
    <property type="entry name" value="FAD/NAD-binding_dom"/>
</dbReference>
<dbReference type="InterPro" id="IPR036188">
    <property type="entry name" value="FAD/NAD-bd_sf"/>
</dbReference>
<dbReference type="Pfam" id="PF07992">
    <property type="entry name" value="Pyr_redox_2"/>
    <property type="match status" value="1"/>
</dbReference>
<organism evidence="3 4">
    <name type="scientific">Rhodanobacter hydrolyticus</name>
    <dbReference type="NCBI Taxonomy" id="2250595"/>
    <lineage>
        <taxon>Bacteria</taxon>
        <taxon>Pseudomonadati</taxon>
        <taxon>Pseudomonadota</taxon>
        <taxon>Gammaproteobacteria</taxon>
        <taxon>Lysobacterales</taxon>
        <taxon>Rhodanobacteraceae</taxon>
        <taxon>Rhodanobacter</taxon>
    </lineage>
</organism>
<proteinExistence type="predicted"/>
<evidence type="ECO:0000259" key="2">
    <source>
        <dbReference type="Pfam" id="PF07992"/>
    </source>
</evidence>
<keyword evidence="4" id="KW-1185">Reference proteome</keyword>
<dbReference type="EMBL" id="JADIKK010000008">
    <property type="protein sequence ID" value="MFK2877299.1"/>
    <property type="molecule type" value="Genomic_DNA"/>
</dbReference>
<protein>
    <submittedName>
        <fullName evidence="3">FAD-dependent oxidoreductase</fullName>
    </submittedName>
</protein>
<dbReference type="PRINTS" id="PR00411">
    <property type="entry name" value="PNDRDTASEI"/>
</dbReference>
<dbReference type="InterPro" id="IPR051691">
    <property type="entry name" value="Metab_Enz_Cyan_OpOx_G3PDH"/>
</dbReference>
<dbReference type="PANTHER" id="PTHR42949">
    <property type="entry name" value="ANAEROBIC GLYCEROL-3-PHOSPHATE DEHYDROGENASE SUBUNIT B"/>
    <property type="match status" value="1"/>
</dbReference>
<dbReference type="InterPro" id="IPR041854">
    <property type="entry name" value="BFD-like_2Fe2S-bd_dom_sf"/>
</dbReference>
<evidence type="ECO:0000256" key="1">
    <source>
        <dbReference type="ARBA" id="ARBA00023002"/>
    </source>
</evidence>
<dbReference type="PANTHER" id="PTHR42949:SF3">
    <property type="entry name" value="ANAEROBIC GLYCEROL-3-PHOSPHATE DEHYDROGENASE SUBUNIT B"/>
    <property type="match status" value="1"/>
</dbReference>
<dbReference type="PRINTS" id="PR00368">
    <property type="entry name" value="FADPNR"/>
</dbReference>
<dbReference type="Gene3D" id="3.50.50.60">
    <property type="entry name" value="FAD/NAD(P)-binding domain"/>
    <property type="match status" value="3"/>
</dbReference>
<sequence>MTEHYDVLVVGAGPAGLAAAQAAAGHGARVGVIDAQPRPGGQVWRHDVRHASPHAARQAFATLARVEWLARHSVMGAETQVLRVEHPDGVRLLGYGALVLATGARELMLPFPGWTLPGVSGAGGLQALAKQGWPVAGKRVLVSGTGPLLLAAAATLRTHGAHLLGIHEQAPTPAVHAFARQMLHWPARAMQAISLRTRLAGVAYRCGSFVRRANGDDRLRSVDIEGPDGAQQVKCDLLATGYGLVPNVELAQLLGCALATHDTHPHVQVDALLRTSVAGIHAAGELCGIGGLAAARIEGAIAGHMAAGDLAAASALLPARARARRFAGLLSTHFALDPRLRTLATPQTTICRCEDVTLGELDGYTDARDAKLATRCGMGACQGRICGSALAELGRFPRSGSRPPLFPARLATLAEASPPLSD</sequence>
<reference evidence="3 4" key="1">
    <citation type="submission" date="2020-10" db="EMBL/GenBank/DDBJ databases">
        <title>Phylogeny of dyella-like bacteria.</title>
        <authorList>
            <person name="Fu J."/>
        </authorList>
    </citation>
    <scope>NUCLEOTIDE SEQUENCE [LARGE SCALE GENOMIC DNA]</scope>
    <source>
        <strain evidence="3 4">KACC 19113</strain>
    </source>
</reference>
<name>A0ABW8J541_9GAMM</name>
<dbReference type="Gene3D" id="1.10.10.1100">
    <property type="entry name" value="BFD-like [2Fe-2S]-binding domain"/>
    <property type="match status" value="1"/>
</dbReference>
<accession>A0ABW8J541</accession>
<comment type="caution">
    <text evidence="3">The sequence shown here is derived from an EMBL/GenBank/DDBJ whole genome shotgun (WGS) entry which is preliminary data.</text>
</comment>
<dbReference type="SUPFAM" id="SSF51905">
    <property type="entry name" value="FAD/NAD(P)-binding domain"/>
    <property type="match status" value="1"/>
</dbReference>
<evidence type="ECO:0000313" key="4">
    <source>
        <dbReference type="Proteomes" id="UP001620339"/>
    </source>
</evidence>
<dbReference type="PIRSF" id="PIRSF037495">
    <property type="entry name" value="Opine_OX_OoxA/HcnB"/>
    <property type="match status" value="1"/>
</dbReference>
<dbReference type="InterPro" id="IPR017224">
    <property type="entry name" value="Opine_Oxase_asu/HCN_bsu"/>
</dbReference>
<evidence type="ECO:0000313" key="3">
    <source>
        <dbReference type="EMBL" id="MFK2877299.1"/>
    </source>
</evidence>
<dbReference type="Proteomes" id="UP001620339">
    <property type="component" value="Unassembled WGS sequence"/>
</dbReference>
<gene>
    <name evidence="3" type="ORF">ISP25_09495</name>
</gene>